<reference evidence="2 3" key="1">
    <citation type="submission" date="2024-09" db="EMBL/GenBank/DDBJ databases">
        <title>Floridaenema gen nov. (Aerosakkonemataceae, Aerosakkonematales ord. nov., Cyanobacteria) from benthic tropical and subtropical fresh waters, with the description of four new species.</title>
        <authorList>
            <person name="Moretto J.A."/>
            <person name="Berthold D.E."/>
            <person name="Lefler F.W."/>
            <person name="Huang I.-S."/>
            <person name="Laughinghouse H. IV."/>
        </authorList>
    </citation>
    <scope>NUCLEOTIDE SEQUENCE [LARGE SCALE GENOMIC DNA]</scope>
    <source>
        <strain evidence="2 3">BLCC-F50</strain>
    </source>
</reference>
<keyword evidence="3" id="KW-1185">Reference proteome</keyword>
<dbReference type="RefSeq" id="WP_413261912.1">
    <property type="nucleotide sequence ID" value="NZ_JBHFNR010000024.1"/>
</dbReference>
<sequence>MLRSGTFENSAFYSHQQLFDNLLQPVSHWLESLEVKEAKIARFLCRLIPAHCIFERDVKLLGRTLFHIPAFCKLNPFYTQLMELRFRALCFLADECGEDVSQYCQ</sequence>
<dbReference type="Proteomes" id="UP001576784">
    <property type="component" value="Unassembled WGS sequence"/>
</dbReference>
<proteinExistence type="predicted"/>
<comment type="caution">
    <text evidence="2">The sequence shown here is derived from an EMBL/GenBank/DDBJ whole genome shotgun (WGS) entry which is preliminary data.</text>
</comment>
<dbReference type="InterPro" id="IPR009717">
    <property type="entry name" value="Mo-dep_Nase_C"/>
</dbReference>
<name>A0ABV4XLV7_9CYAN</name>
<feature type="domain" description="Mo-dependent nitrogenase C-terminal" evidence="1">
    <location>
        <begin position="22"/>
        <end position="104"/>
    </location>
</feature>
<dbReference type="EMBL" id="JBHFNR010000024">
    <property type="protein sequence ID" value="MFB2892248.1"/>
    <property type="molecule type" value="Genomic_DNA"/>
</dbReference>
<dbReference type="Pfam" id="PF06967">
    <property type="entry name" value="Mo-nitro_C"/>
    <property type="match status" value="1"/>
</dbReference>
<evidence type="ECO:0000313" key="3">
    <source>
        <dbReference type="Proteomes" id="UP001576784"/>
    </source>
</evidence>
<accession>A0ABV4XLV7</accession>
<organism evidence="2 3">
    <name type="scientific">Floridaenema flaviceps BLCC-F50</name>
    <dbReference type="NCBI Taxonomy" id="3153642"/>
    <lineage>
        <taxon>Bacteria</taxon>
        <taxon>Bacillati</taxon>
        <taxon>Cyanobacteriota</taxon>
        <taxon>Cyanophyceae</taxon>
        <taxon>Oscillatoriophycideae</taxon>
        <taxon>Aerosakkonematales</taxon>
        <taxon>Aerosakkonemataceae</taxon>
        <taxon>Floridanema</taxon>
        <taxon>Floridanema flaviceps</taxon>
    </lineage>
</organism>
<evidence type="ECO:0000313" key="2">
    <source>
        <dbReference type="EMBL" id="MFB2892248.1"/>
    </source>
</evidence>
<protein>
    <submittedName>
        <fullName evidence="2">Mo-dependent nitrogenase C-terminal domain-containing protein</fullName>
    </submittedName>
</protein>
<evidence type="ECO:0000259" key="1">
    <source>
        <dbReference type="Pfam" id="PF06967"/>
    </source>
</evidence>
<gene>
    <name evidence="2" type="ORF">ACE1CI_04805</name>
</gene>